<keyword evidence="4 10" id="KW-0808">Transferase</keyword>
<evidence type="ECO:0000256" key="10">
    <source>
        <dbReference type="RuleBase" id="RU003832"/>
    </source>
</evidence>
<dbReference type="STRING" id="4795.A0A225WQX1"/>
<keyword evidence="13" id="KW-1185">Reference proteome</keyword>
<evidence type="ECO:0000256" key="8">
    <source>
        <dbReference type="ARBA" id="ARBA00023034"/>
    </source>
</evidence>
<dbReference type="EC" id="2.4.1.-" evidence="10"/>
<evidence type="ECO:0000256" key="4">
    <source>
        <dbReference type="ARBA" id="ARBA00022679"/>
    </source>
</evidence>
<dbReference type="OrthoDB" id="427096at2759"/>
<keyword evidence="7" id="KW-1133">Transmembrane helix</keyword>
<dbReference type="Proteomes" id="UP000198211">
    <property type="component" value="Unassembled WGS sequence"/>
</dbReference>
<dbReference type="GO" id="GO:0000139">
    <property type="term" value="C:Golgi membrane"/>
    <property type="evidence" value="ECO:0007669"/>
    <property type="project" value="UniProtKB-SubCell"/>
</dbReference>
<dbReference type="GO" id="GO:0016758">
    <property type="term" value="F:hexosyltransferase activity"/>
    <property type="evidence" value="ECO:0007669"/>
    <property type="project" value="InterPro"/>
</dbReference>
<dbReference type="PANTHER" id="PTHR11214">
    <property type="entry name" value="BETA-1,3-N-ACETYLGLUCOSAMINYLTRANSFERASE"/>
    <property type="match status" value="1"/>
</dbReference>
<evidence type="ECO:0000313" key="12">
    <source>
        <dbReference type="EMBL" id="OWZ19489.1"/>
    </source>
</evidence>
<comment type="subcellular location">
    <subcellularLocation>
        <location evidence="1">Golgi apparatus membrane</location>
        <topology evidence="1">Single-pass type II membrane protein</topology>
    </subcellularLocation>
    <subcellularLocation>
        <location evidence="10">Golgi apparatus</location>
        <location evidence="10">Golgi stack membrane</location>
        <topology evidence="10">Single-pass type II membrane protein</topology>
    </subcellularLocation>
</comment>
<evidence type="ECO:0000313" key="13">
    <source>
        <dbReference type="Proteomes" id="UP000198211"/>
    </source>
</evidence>
<evidence type="ECO:0000256" key="5">
    <source>
        <dbReference type="ARBA" id="ARBA00022692"/>
    </source>
</evidence>
<keyword evidence="5 10" id="KW-0812">Transmembrane</keyword>
<dbReference type="Gene3D" id="3.90.550.50">
    <property type="match status" value="1"/>
</dbReference>
<dbReference type="Gene3D" id="3.40.50.11660">
    <property type="entry name" value="Glycosyl transferase family 10, C-terminal domain"/>
    <property type="match status" value="1"/>
</dbReference>
<comment type="similarity">
    <text evidence="10">Belongs to the glycosyltransferase 10 family.</text>
</comment>
<dbReference type="InterPro" id="IPR002659">
    <property type="entry name" value="Glyco_trans_31"/>
</dbReference>
<keyword evidence="3 10" id="KW-0328">Glycosyltransferase</keyword>
<accession>A0A225WQX1</accession>
<evidence type="ECO:0000256" key="1">
    <source>
        <dbReference type="ARBA" id="ARBA00004323"/>
    </source>
</evidence>
<keyword evidence="8 10" id="KW-0333">Golgi apparatus</keyword>
<protein>
    <recommendedName>
        <fullName evidence="10">Fucosyltransferase</fullName>
        <ecNumber evidence="10">2.4.1.-</ecNumber>
    </recommendedName>
</protein>
<proteinExistence type="inferred from homology"/>
<dbReference type="EMBL" id="NBNE01000437">
    <property type="protein sequence ID" value="OWZ19489.1"/>
    <property type="molecule type" value="Genomic_DNA"/>
</dbReference>
<feature type="domain" description="Fucosyltransferase C-terminal" evidence="11">
    <location>
        <begin position="584"/>
        <end position="722"/>
    </location>
</feature>
<organism evidence="12 13">
    <name type="scientific">Phytophthora megakarya</name>
    <dbReference type="NCBI Taxonomy" id="4795"/>
    <lineage>
        <taxon>Eukaryota</taxon>
        <taxon>Sar</taxon>
        <taxon>Stramenopiles</taxon>
        <taxon>Oomycota</taxon>
        <taxon>Peronosporomycetes</taxon>
        <taxon>Peronosporales</taxon>
        <taxon>Peronosporaceae</taxon>
        <taxon>Phytophthora</taxon>
    </lineage>
</organism>
<keyword evidence="9" id="KW-0472">Membrane</keyword>
<gene>
    <name evidence="12" type="ORF">PHMEG_0006266</name>
</gene>
<dbReference type="InterPro" id="IPR038577">
    <property type="entry name" value="GT10-like_C_sf"/>
</dbReference>
<sequence length="760" mass="86834">MDVDIVRPMLLIGVKTAVVTSFPRRQAIRETWANPATLPRDVKVLFLGCEPNVTDFQNEHDRRRVLSAVVKEKAVYKDLLTEELDCTDSYRGLSDKVKSFMHLSAAEFPNTKFVMLVDDDIYVKIDQLAEHLRKLNQSDLYMGEVWSVEFGKQVPIRYSESQYFLPEDQYPMRILLPYATGPHYVVSMRNVRFIAKNYWRLTSMNGLEDVSTGIWLRAMQIHAEHTSDFSCFRSSMKCSDNLVSFADLSPLGIRSIHSNRANNRSFCHGLHSVTWLRQFNMLPRLSEMLQRPIQEAEQLDSRQLGNDNDNNVDTLWNIEVFVNDLNISKYLEVTSIVSTPSEAGIKVKYFPSAETLFSYTQRVCAQVQTLMKRTEFNSMMCHAVAVKLRTQLQLKFLSIERALIINRATVELWRYNIFVADPEASPIIIAHHDNAVYIPTVLESLFVKVYEHHKRPILVFPEWILHKHYGSKPDVFVFSIVDADCQPLIKPACQEFVAKYIDEYLSSGTSHDNQTTTIIMTAGEPADTQGLDERVLLLSTVSGLNRRKYAYLPVASTSFGERLQHSPTSLLLPVISSEPEERRFCAYLFARCDRPQREYMFDILNDVEPVDALGICAGSSRLPNVSYAASRYSTWYNDDAVATFQNYKFVIAFENSGVPGYITEKLVNPFLAGSIPIYLGNSTTITEIFNPKSFIDCGRFETLRDCASYVLKVHNSPELYTQMRRESVVGNVSAFNEAFSWHPSIPSRSLADKVAKWLHT</sequence>
<dbReference type="Pfam" id="PF01762">
    <property type="entry name" value="Galactosyl_T"/>
    <property type="match status" value="1"/>
</dbReference>
<dbReference type="SUPFAM" id="SSF53756">
    <property type="entry name" value="UDP-Glycosyltransferase/glycogen phosphorylase"/>
    <property type="match status" value="1"/>
</dbReference>
<reference evidence="13" key="1">
    <citation type="submission" date="2017-03" db="EMBL/GenBank/DDBJ databases">
        <title>Phytopthora megakarya and P. palmivora, two closely related causual agents of cacao black pod achieved similar genome size and gene model numbers by different mechanisms.</title>
        <authorList>
            <person name="Ali S."/>
            <person name="Shao J."/>
            <person name="Larry D.J."/>
            <person name="Kronmiller B."/>
            <person name="Shen D."/>
            <person name="Strem M.D."/>
            <person name="Melnick R.L."/>
            <person name="Guiltinan M.J."/>
            <person name="Tyler B.M."/>
            <person name="Meinhardt L.W."/>
            <person name="Bailey B.A."/>
        </authorList>
    </citation>
    <scope>NUCLEOTIDE SEQUENCE [LARGE SCALE GENOMIC DNA]</scope>
    <source>
        <strain evidence="13">zdho120</strain>
    </source>
</reference>
<dbReference type="Pfam" id="PF00852">
    <property type="entry name" value="Glyco_transf_10"/>
    <property type="match status" value="1"/>
</dbReference>
<dbReference type="GO" id="GO:0032580">
    <property type="term" value="C:Golgi cisterna membrane"/>
    <property type="evidence" value="ECO:0007669"/>
    <property type="project" value="UniProtKB-SubCell"/>
</dbReference>
<evidence type="ECO:0000256" key="9">
    <source>
        <dbReference type="ARBA" id="ARBA00023136"/>
    </source>
</evidence>
<evidence type="ECO:0000256" key="6">
    <source>
        <dbReference type="ARBA" id="ARBA00022968"/>
    </source>
</evidence>
<dbReference type="InterPro" id="IPR055270">
    <property type="entry name" value="Glyco_tran_10_C"/>
</dbReference>
<evidence type="ECO:0000256" key="3">
    <source>
        <dbReference type="ARBA" id="ARBA00022676"/>
    </source>
</evidence>
<evidence type="ECO:0000256" key="2">
    <source>
        <dbReference type="ARBA" id="ARBA00008661"/>
    </source>
</evidence>
<keyword evidence="6" id="KW-0735">Signal-anchor</keyword>
<dbReference type="PANTHER" id="PTHR11214:SF3">
    <property type="entry name" value="BETA-1,3-GALACTOSYLTRANSFERASE 6"/>
    <property type="match status" value="1"/>
</dbReference>
<name>A0A225WQX1_9STRA</name>
<comment type="similarity">
    <text evidence="2">Belongs to the glycosyltransferase 31 family.</text>
</comment>
<evidence type="ECO:0000256" key="7">
    <source>
        <dbReference type="ARBA" id="ARBA00022989"/>
    </source>
</evidence>
<dbReference type="AlphaFoldDB" id="A0A225WQX1"/>
<evidence type="ECO:0000259" key="11">
    <source>
        <dbReference type="Pfam" id="PF00852"/>
    </source>
</evidence>
<comment type="caution">
    <text evidence="12">The sequence shown here is derived from an EMBL/GenBank/DDBJ whole genome shotgun (WGS) entry which is preliminary data.</text>
</comment>
<dbReference type="UniPathway" id="UPA00378"/>